<dbReference type="InterPro" id="IPR018935">
    <property type="entry name" value="RIO_kinase_CS"/>
</dbReference>
<dbReference type="GO" id="GO:0005524">
    <property type="term" value="F:ATP binding"/>
    <property type="evidence" value="ECO:0007669"/>
    <property type="project" value="UniProtKB-KW"/>
</dbReference>
<dbReference type="SMART" id="SM00090">
    <property type="entry name" value="RIO"/>
    <property type="match status" value="1"/>
</dbReference>
<dbReference type="PANTHER" id="PTHR45723">
    <property type="entry name" value="SERINE/THREONINE-PROTEIN KINASE RIO1"/>
    <property type="match status" value="1"/>
</dbReference>
<dbReference type="GO" id="GO:0046872">
    <property type="term" value="F:metal ion binding"/>
    <property type="evidence" value="ECO:0007669"/>
    <property type="project" value="UniProtKB-KW"/>
</dbReference>
<keyword evidence="8" id="KW-0067">ATP-binding</keyword>
<keyword evidence="3" id="KW-0723">Serine/threonine-protein kinase</keyword>
<keyword evidence="15" id="KW-1185">Reference proteome</keyword>
<evidence type="ECO:0000256" key="11">
    <source>
        <dbReference type="ARBA" id="ARBA00048679"/>
    </source>
</evidence>
<evidence type="ECO:0000313" key="15">
    <source>
        <dbReference type="Proteomes" id="UP000292423"/>
    </source>
</evidence>
<keyword evidence="7 14" id="KW-0418">Kinase</keyword>
<comment type="similarity">
    <text evidence="1">Belongs to the protein kinase superfamily. RIO-type Ser/Thr kinase family.</text>
</comment>
<dbReference type="Pfam" id="PF01163">
    <property type="entry name" value="RIO1"/>
    <property type="match status" value="1"/>
</dbReference>
<reference evidence="14 15" key="1">
    <citation type="submission" date="2019-02" db="EMBL/GenBank/DDBJ databases">
        <title>Genomic Encyclopedia of Type Strains, Phase IV (KMG-IV): sequencing the most valuable type-strain genomes for metagenomic binning, comparative biology and taxonomic classification.</title>
        <authorList>
            <person name="Goeker M."/>
        </authorList>
    </citation>
    <scope>NUCLEOTIDE SEQUENCE [LARGE SCALE GENOMIC DNA]</scope>
    <source>
        <strain evidence="14 15">DSM 105135</strain>
    </source>
</reference>
<dbReference type="Gene3D" id="3.30.200.20">
    <property type="entry name" value="Phosphorylase Kinase, domain 1"/>
    <property type="match status" value="1"/>
</dbReference>
<evidence type="ECO:0000256" key="3">
    <source>
        <dbReference type="ARBA" id="ARBA00022527"/>
    </source>
</evidence>
<keyword evidence="4" id="KW-0808">Transferase</keyword>
<dbReference type="SUPFAM" id="SSF56112">
    <property type="entry name" value="Protein kinase-like (PK-like)"/>
    <property type="match status" value="1"/>
</dbReference>
<evidence type="ECO:0000256" key="9">
    <source>
        <dbReference type="ARBA" id="ARBA00022842"/>
    </source>
</evidence>
<dbReference type="EMBL" id="SHKX01000012">
    <property type="protein sequence ID" value="RZU45145.1"/>
    <property type="molecule type" value="Genomic_DNA"/>
</dbReference>
<dbReference type="Gene3D" id="1.10.510.10">
    <property type="entry name" value="Transferase(Phosphotransferase) domain 1"/>
    <property type="match status" value="1"/>
</dbReference>
<accession>A0A4Q7Z630</accession>
<feature type="region of interest" description="Disordered" evidence="12">
    <location>
        <begin position="62"/>
        <end position="85"/>
    </location>
</feature>
<dbReference type="OrthoDB" id="9795258at2"/>
<evidence type="ECO:0000256" key="5">
    <source>
        <dbReference type="ARBA" id="ARBA00022723"/>
    </source>
</evidence>
<comment type="catalytic activity">
    <reaction evidence="10">
        <text>L-threonyl-[protein] + ATP = O-phospho-L-threonyl-[protein] + ADP + H(+)</text>
        <dbReference type="Rhea" id="RHEA:46608"/>
        <dbReference type="Rhea" id="RHEA-COMP:11060"/>
        <dbReference type="Rhea" id="RHEA-COMP:11605"/>
        <dbReference type="ChEBI" id="CHEBI:15378"/>
        <dbReference type="ChEBI" id="CHEBI:30013"/>
        <dbReference type="ChEBI" id="CHEBI:30616"/>
        <dbReference type="ChEBI" id="CHEBI:61977"/>
        <dbReference type="ChEBI" id="CHEBI:456216"/>
        <dbReference type="EC" id="2.7.11.1"/>
    </reaction>
</comment>
<evidence type="ECO:0000259" key="13">
    <source>
        <dbReference type="PROSITE" id="PS50011"/>
    </source>
</evidence>
<dbReference type="EC" id="2.7.11.1" evidence="2"/>
<sequence length="283" mass="31535">MKTPKRLEPLLEDGLIDEVVAQLKSGKEATVYLVRCGEKLRCAKVYKDANHRSFRQATVYREGRKTRSSRDARAMAKGSKHGKDELEDSWQHAEVNALYRLADAGVRVPTPYGFHEGVLLMEMVDDGEGNPAPRLGDLDFTPEAAVHFHAVLVQEVVRMLCAGLVHGDLSEYNILFDAEGPVIIDLPQAVDAAANAHARGMLERDVRNLAVYFGQYAPELLDTKYEKEIWDIYESGELTPETHLTGQAEEDDTLVDLVSIFAAIDDAKREEAQRRAAAAEQDE</sequence>
<keyword evidence="5" id="KW-0479">Metal-binding</keyword>
<dbReference type="NCBIfam" id="NF041645">
    <property type="entry name" value="prot_kin_PA4780"/>
    <property type="match status" value="1"/>
</dbReference>
<dbReference type="InterPro" id="IPR011009">
    <property type="entry name" value="Kinase-like_dom_sf"/>
</dbReference>
<evidence type="ECO:0000313" key="14">
    <source>
        <dbReference type="EMBL" id="RZU45145.1"/>
    </source>
</evidence>
<dbReference type="InterPro" id="IPR048148">
    <property type="entry name" value="Prot_kin_PA4780"/>
</dbReference>
<dbReference type="RefSeq" id="WP_130413206.1">
    <property type="nucleotide sequence ID" value="NZ_SHKX01000012.1"/>
</dbReference>
<protein>
    <recommendedName>
        <fullName evidence="2">non-specific serine/threonine protein kinase</fullName>
        <ecNumber evidence="2">2.7.11.1</ecNumber>
    </recommendedName>
</protein>
<dbReference type="PROSITE" id="PS01245">
    <property type="entry name" value="RIO1"/>
    <property type="match status" value="1"/>
</dbReference>
<feature type="domain" description="Protein kinase" evidence="13">
    <location>
        <begin position="17"/>
        <end position="283"/>
    </location>
</feature>
<evidence type="ECO:0000256" key="2">
    <source>
        <dbReference type="ARBA" id="ARBA00012513"/>
    </source>
</evidence>
<dbReference type="InterPro" id="IPR051272">
    <property type="entry name" value="RIO-type_Ser/Thr_kinase"/>
</dbReference>
<dbReference type="InterPro" id="IPR000719">
    <property type="entry name" value="Prot_kinase_dom"/>
</dbReference>
<proteinExistence type="inferred from homology"/>
<dbReference type="GO" id="GO:0004674">
    <property type="term" value="F:protein serine/threonine kinase activity"/>
    <property type="evidence" value="ECO:0007669"/>
    <property type="project" value="UniProtKB-KW"/>
</dbReference>
<dbReference type="InterPro" id="IPR000687">
    <property type="entry name" value="RIO_kinase"/>
</dbReference>
<comment type="caution">
    <text evidence="14">The sequence shown here is derived from an EMBL/GenBank/DDBJ whole genome shotgun (WGS) entry which is preliminary data.</text>
</comment>
<evidence type="ECO:0000256" key="6">
    <source>
        <dbReference type="ARBA" id="ARBA00022741"/>
    </source>
</evidence>
<comment type="catalytic activity">
    <reaction evidence="11">
        <text>L-seryl-[protein] + ATP = O-phospho-L-seryl-[protein] + ADP + H(+)</text>
        <dbReference type="Rhea" id="RHEA:17989"/>
        <dbReference type="Rhea" id="RHEA-COMP:9863"/>
        <dbReference type="Rhea" id="RHEA-COMP:11604"/>
        <dbReference type="ChEBI" id="CHEBI:15378"/>
        <dbReference type="ChEBI" id="CHEBI:29999"/>
        <dbReference type="ChEBI" id="CHEBI:30616"/>
        <dbReference type="ChEBI" id="CHEBI:83421"/>
        <dbReference type="ChEBI" id="CHEBI:456216"/>
        <dbReference type="EC" id="2.7.11.1"/>
    </reaction>
</comment>
<gene>
    <name evidence="14" type="ORF">EV700_1957</name>
</gene>
<dbReference type="PROSITE" id="PS50011">
    <property type="entry name" value="PROTEIN_KINASE_DOM"/>
    <property type="match status" value="1"/>
</dbReference>
<evidence type="ECO:0000256" key="8">
    <source>
        <dbReference type="ARBA" id="ARBA00022840"/>
    </source>
</evidence>
<feature type="compositionally biased region" description="Basic and acidic residues" evidence="12">
    <location>
        <begin position="62"/>
        <end position="74"/>
    </location>
</feature>
<keyword evidence="9" id="KW-0460">Magnesium</keyword>
<evidence type="ECO:0000256" key="4">
    <source>
        <dbReference type="ARBA" id="ARBA00022679"/>
    </source>
</evidence>
<evidence type="ECO:0000256" key="12">
    <source>
        <dbReference type="SAM" id="MobiDB-lite"/>
    </source>
</evidence>
<evidence type="ECO:0000256" key="7">
    <source>
        <dbReference type="ARBA" id="ARBA00022777"/>
    </source>
</evidence>
<name>A0A4Q7Z630_9GAMM</name>
<dbReference type="Proteomes" id="UP000292423">
    <property type="component" value="Unassembled WGS sequence"/>
</dbReference>
<keyword evidence="6" id="KW-0547">Nucleotide-binding</keyword>
<evidence type="ECO:0000256" key="1">
    <source>
        <dbReference type="ARBA" id="ARBA00009196"/>
    </source>
</evidence>
<evidence type="ECO:0000256" key="10">
    <source>
        <dbReference type="ARBA" id="ARBA00047899"/>
    </source>
</evidence>
<dbReference type="AlphaFoldDB" id="A0A4Q7Z630"/>
<organism evidence="14 15">
    <name type="scientific">Fluviicoccus keumensis</name>
    <dbReference type="NCBI Taxonomy" id="1435465"/>
    <lineage>
        <taxon>Bacteria</taxon>
        <taxon>Pseudomonadati</taxon>
        <taxon>Pseudomonadota</taxon>
        <taxon>Gammaproteobacteria</taxon>
        <taxon>Moraxellales</taxon>
        <taxon>Moraxellaceae</taxon>
        <taxon>Fluviicoccus</taxon>
    </lineage>
</organism>
<dbReference type="InterPro" id="IPR018934">
    <property type="entry name" value="RIO_dom"/>
</dbReference>